<accession>A0A367XJZ7</accession>
<feature type="domain" description="YCII-related" evidence="2">
    <location>
        <begin position="7"/>
        <end position="80"/>
    </location>
</feature>
<evidence type="ECO:0000256" key="1">
    <source>
        <dbReference type="ARBA" id="ARBA00007689"/>
    </source>
</evidence>
<name>A0A367XJZ7_9PROT</name>
<dbReference type="OrthoDB" id="9814407at2"/>
<dbReference type="PANTHER" id="PTHR37828:SF1">
    <property type="entry name" value="YCII-RELATED DOMAIN-CONTAINING PROTEIN"/>
    <property type="match status" value="1"/>
</dbReference>
<dbReference type="Pfam" id="PF03795">
    <property type="entry name" value="YCII"/>
    <property type="match status" value="1"/>
</dbReference>
<evidence type="ECO:0000313" key="4">
    <source>
        <dbReference type="Proteomes" id="UP000252517"/>
    </source>
</evidence>
<dbReference type="InterPro" id="IPR005545">
    <property type="entry name" value="YCII"/>
</dbReference>
<dbReference type="InterPro" id="IPR011008">
    <property type="entry name" value="Dimeric_a/b-barrel"/>
</dbReference>
<evidence type="ECO:0000313" key="3">
    <source>
        <dbReference type="EMBL" id="RCK53868.1"/>
    </source>
</evidence>
<reference evidence="3 4" key="1">
    <citation type="submission" date="2014-07" db="EMBL/GenBank/DDBJ databases">
        <title>Draft genome sequence of Thalassospira profundimaris S25-3-2.</title>
        <authorList>
            <person name="Lai Q."/>
            <person name="Shao Z."/>
        </authorList>
    </citation>
    <scope>NUCLEOTIDE SEQUENCE [LARGE SCALE GENOMIC DNA]</scope>
    <source>
        <strain evidence="3 4">S25-3-2</strain>
    </source>
</reference>
<comment type="caution">
    <text evidence="3">The sequence shown here is derived from an EMBL/GenBank/DDBJ whole genome shotgun (WGS) entry which is preliminary data.</text>
</comment>
<organism evidence="3 4">
    <name type="scientific">Thalassospira profundimaris</name>
    <dbReference type="NCBI Taxonomy" id="502049"/>
    <lineage>
        <taxon>Bacteria</taxon>
        <taxon>Pseudomonadati</taxon>
        <taxon>Pseudomonadota</taxon>
        <taxon>Alphaproteobacteria</taxon>
        <taxon>Rhodospirillales</taxon>
        <taxon>Thalassospiraceae</taxon>
        <taxon>Thalassospira</taxon>
    </lineage>
</organism>
<dbReference type="RefSeq" id="WP_114086454.1">
    <property type="nucleotide sequence ID" value="NZ_JPWH01000001.1"/>
</dbReference>
<protein>
    <recommendedName>
        <fullName evidence="2">YCII-related domain-containing protein</fullName>
    </recommendedName>
</protein>
<sequence>MFIVNLTYLVDLREIDAELANHVEWLKHCYESGAFVASGRKKPRDGGIILARCTREKLEDYLNCDPFRRKGLARYEIIEFEPGMMASGFEKVLVK</sequence>
<dbReference type="PANTHER" id="PTHR37828">
    <property type="entry name" value="GSR2449 PROTEIN"/>
    <property type="match status" value="1"/>
</dbReference>
<dbReference type="Proteomes" id="UP000252517">
    <property type="component" value="Unassembled WGS sequence"/>
</dbReference>
<dbReference type="SUPFAM" id="SSF54909">
    <property type="entry name" value="Dimeric alpha+beta barrel"/>
    <property type="match status" value="1"/>
</dbReference>
<comment type="similarity">
    <text evidence="1">Belongs to the YciI family.</text>
</comment>
<gene>
    <name evidence="3" type="ORF">TH25_00375</name>
</gene>
<dbReference type="EMBL" id="JPWH01000001">
    <property type="protein sequence ID" value="RCK53868.1"/>
    <property type="molecule type" value="Genomic_DNA"/>
</dbReference>
<dbReference type="AlphaFoldDB" id="A0A367XJZ7"/>
<proteinExistence type="inferred from homology"/>
<evidence type="ECO:0000259" key="2">
    <source>
        <dbReference type="Pfam" id="PF03795"/>
    </source>
</evidence>